<feature type="compositionally biased region" description="Polar residues" evidence="1">
    <location>
        <begin position="474"/>
        <end position="483"/>
    </location>
</feature>
<feature type="compositionally biased region" description="Basic and acidic residues" evidence="1">
    <location>
        <begin position="462"/>
        <end position="471"/>
    </location>
</feature>
<evidence type="ECO:0000313" key="3">
    <source>
        <dbReference type="EMBL" id="SDD08590.1"/>
    </source>
</evidence>
<dbReference type="InterPro" id="IPR003615">
    <property type="entry name" value="HNH_nuc"/>
</dbReference>
<name>A0A1G6RV91_9MICO</name>
<dbReference type="STRING" id="1814289.SAMN05216410_2788"/>
<dbReference type="Proteomes" id="UP000199039">
    <property type="component" value="Unassembled WGS sequence"/>
</dbReference>
<dbReference type="CDD" id="cd00085">
    <property type="entry name" value="HNHc"/>
    <property type="match status" value="1"/>
</dbReference>
<accession>A0A1G6RV91</accession>
<feature type="region of interest" description="Disordered" evidence="1">
    <location>
        <begin position="462"/>
        <end position="493"/>
    </location>
</feature>
<dbReference type="SMART" id="SM00507">
    <property type="entry name" value="HNHc"/>
    <property type="match status" value="1"/>
</dbReference>
<evidence type="ECO:0000256" key="1">
    <source>
        <dbReference type="SAM" id="MobiDB-lite"/>
    </source>
</evidence>
<proteinExistence type="predicted"/>
<dbReference type="Pfam" id="PF02720">
    <property type="entry name" value="DUF222"/>
    <property type="match status" value="3"/>
</dbReference>
<protein>
    <recommendedName>
        <fullName evidence="2">HNH nuclease domain-containing protein</fullName>
    </recommendedName>
</protein>
<dbReference type="Gene3D" id="1.10.30.50">
    <property type="match status" value="1"/>
</dbReference>
<reference evidence="3 4" key="1">
    <citation type="submission" date="2016-09" db="EMBL/GenBank/DDBJ databases">
        <authorList>
            <person name="Capua I."/>
            <person name="De Benedictis P."/>
            <person name="Joannis T."/>
            <person name="Lombin L.H."/>
            <person name="Cattoli G."/>
        </authorList>
    </citation>
    <scope>NUCLEOTIDE SEQUENCE [LARGE SCALE GENOMIC DNA]</scope>
    <source>
        <strain evidence="3 4">ISLP-3</strain>
    </source>
</reference>
<dbReference type="AlphaFoldDB" id="A0A1G6RV91"/>
<gene>
    <name evidence="3" type="ORF">SAMN05216410_2788</name>
</gene>
<sequence>MGSMNLLSRGPAPTPERIECAPGVWADVAAGPVTTLVEDHVEAAFEHLIRSGWPAAPEDAASEESVSEVPASGKLASGKGASREEVCACAVPADDGLCMGPADSVGVPSSPDPAFSVPSPTDSRLVADGRVDDEPVDAVDGELDAPTLADLDVVPDSLFGQLDLMESLVEAMTSVDLTALPGPVAAEMSRRVHDAVGRLEAVRLGCVGRVEADGCWRADTMHSFGSWLAKVEGLSRSLAARTVAAAVAVRDHLPATGAAARAGLITGEHVATMVKTTTTEPLRVALASSVTSDTPGPGDAADLGEAAGLGQVPGSGGTPGRVCTGEEMLLGHAGVWGFPQFNRIVKEFTVVADPAAQDKAFKDADEREFLQISPTLGGMQISGFVTTEHGQTVNAALRAVAGVPAADDLRPADLRKAGSLIDLAHLVLDGGIAGKGANVRPHLSVMITWEEFKRLYDHSTGDHASDGEAGDKSSVVNGTSTCSGRPGTAAAAPAETIGPAQEQSLAEAIAASQASGHWGPGPVVTPTWTPQTLEARLRAGYATWEDGTGPIPDAVLRRIACDGEVTRIIFGPDSQILNISRTKRTFTKEHRRAIVARDRHCVWPDCDAPPHVCEIHHAIRHWADGGETTPSNGALLCRHHHHRVDGDNIAMTHDGVGWHFSAPGSYQAGTYRPGSDQPGTQAA</sequence>
<dbReference type="InterPro" id="IPR003870">
    <property type="entry name" value="DUF222"/>
</dbReference>
<evidence type="ECO:0000313" key="4">
    <source>
        <dbReference type="Proteomes" id="UP000199039"/>
    </source>
</evidence>
<feature type="domain" description="HNH nuclease" evidence="2">
    <location>
        <begin position="589"/>
        <end position="642"/>
    </location>
</feature>
<dbReference type="EMBL" id="FMYH01000005">
    <property type="protein sequence ID" value="SDD08590.1"/>
    <property type="molecule type" value="Genomic_DNA"/>
</dbReference>
<keyword evidence="4" id="KW-1185">Reference proteome</keyword>
<evidence type="ECO:0000259" key="2">
    <source>
        <dbReference type="SMART" id="SM00507"/>
    </source>
</evidence>
<organism evidence="3 4">
    <name type="scientific">Sanguibacter gelidistatuariae</name>
    <dbReference type="NCBI Taxonomy" id="1814289"/>
    <lineage>
        <taxon>Bacteria</taxon>
        <taxon>Bacillati</taxon>
        <taxon>Actinomycetota</taxon>
        <taxon>Actinomycetes</taxon>
        <taxon>Micrococcales</taxon>
        <taxon>Sanguibacteraceae</taxon>
        <taxon>Sanguibacter</taxon>
    </lineage>
</organism>